<evidence type="ECO:0000256" key="1">
    <source>
        <dbReference type="ARBA" id="ARBA00004418"/>
    </source>
</evidence>
<dbReference type="Gene3D" id="3.10.105.10">
    <property type="entry name" value="Dipeptide-binding Protein, Domain 3"/>
    <property type="match status" value="1"/>
</dbReference>
<dbReference type="SUPFAM" id="SSF53850">
    <property type="entry name" value="Periplasmic binding protein-like II"/>
    <property type="match status" value="1"/>
</dbReference>
<reference evidence="4 5" key="4">
    <citation type="journal article" date="2009" name="Appl. Environ. Microbiol.">
        <title>Comparative genome-wide transcriptional profiling of Azorhizobium caulinodans ORS571 grown under free-living and symbiotic conditions.</title>
        <authorList>
            <person name="Tsukada S."/>
            <person name="Aono T."/>
            <person name="Akiba N."/>
            <person name="Lee KB."/>
            <person name="Liu CT."/>
            <person name="Toyazaki H."/>
            <person name="Oyaizu H."/>
        </authorList>
    </citation>
    <scope>NUCLEOTIDE SEQUENCE [LARGE SCALE GENOMIC DNA]</scope>
    <source>
        <strain evidence="5">ATCC 43989 / DSM 5975 / JCM 20966 / LMG 6465 / NBRC 14845 / NCIMB 13405 / ORS 571</strain>
    </source>
</reference>
<dbReference type="Pfam" id="PF00496">
    <property type="entry name" value="SBP_bac_5"/>
    <property type="match status" value="1"/>
</dbReference>
<dbReference type="InterPro" id="IPR000914">
    <property type="entry name" value="SBP_5_dom"/>
</dbReference>
<protein>
    <submittedName>
        <fullName evidence="4">Putative oligopeptide ABC transporter</fullName>
    </submittedName>
</protein>
<evidence type="ECO:0000256" key="2">
    <source>
        <dbReference type="ARBA" id="ARBA00005695"/>
    </source>
</evidence>
<dbReference type="Gene3D" id="3.40.190.10">
    <property type="entry name" value="Periplasmic binding protein-like II"/>
    <property type="match status" value="1"/>
</dbReference>
<sequence>MRHASCFSGGGGVSAVWEGRRLMTFRLLRAAALIASVALAGAAKAESVVRYGISMADIPLTTGQPDRGAGAYQFTGHTIYDPLVAWEMNVADRPGKLVPGLATEWKVDPADPKTWIFTLRKGVKFHDGSDFTADAVVWNLDKVLNDKAPQYDQRQAAQVRTRLPSVASWKKIDDYTVAITTKDVDSFFPYQLLWFLISSPAQYEKVGKDWDKFASAPSGTGPFKLDKLVPRERAELVKNEAYWDKTRIPKSDRIVLIPMPEALTRTNALLSGQVDIIETPAPDAVPQLKAAGMKIVTNVTPHVWNYDLSKLPDSPWADVRLRKALNLAIDREGIVALMNGLAMPAKGQVDASSPWFGKPTFDVKYDPEAAKKLVKEAGYSVEKPLKTTFIIAQGGTGQMLSLPMNEYIQQNLKDVGIDVEFKVVELETLYTHWRKGAKDPINKGISSNNIAYVTSDPLYALIRFFDSRQVAPVGVNWGYYSNPKVDALIDEAKRTFDPKKQDELMAQVHAQVVDDAALVWVVHDTNPHAMTPKVKSFIQAQHWFQDLTTIGLQ</sequence>
<dbReference type="GO" id="GO:1904680">
    <property type="term" value="F:peptide transmembrane transporter activity"/>
    <property type="evidence" value="ECO:0007669"/>
    <property type="project" value="TreeGrafter"/>
</dbReference>
<dbReference type="eggNOG" id="COG0747">
    <property type="taxonomic scope" value="Bacteria"/>
</dbReference>
<dbReference type="Gene3D" id="3.90.76.10">
    <property type="entry name" value="Dipeptide-binding Protein, Domain 1"/>
    <property type="match status" value="1"/>
</dbReference>
<gene>
    <name evidence="4" type="ordered locus">AZC_0023</name>
</gene>
<reference evidence="4 5" key="1">
    <citation type="journal article" date="2007" name="Appl. Environ. Microbiol.">
        <title>Rhizobial factors required for stem nodule maturation and maintenance in Sesbania rostrata-Azorhizobium caulinodans ORS571 symbiosis.</title>
        <authorList>
            <person name="Suzuki S."/>
            <person name="Aono T."/>
            <person name="Lee KB."/>
            <person name="Suzuki T."/>
            <person name="Liu CT."/>
            <person name="Miwa H."/>
            <person name="Wakao S."/>
            <person name="Iki T."/>
            <person name="Oyaizu H."/>
        </authorList>
    </citation>
    <scope>NUCLEOTIDE SEQUENCE [LARGE SCALE GENOMIC DNA]</scope>
    <source>
        <strain evidence="5">ATCC 43989 / DSM 5975 / JCM 20966 / LMG 6465 / NBRC 14845 / NCIMB 13405 / ORS 571</strain>
    </source>
</reference>
<accession>A8IG24</accession>
<keyword evidence="5" id="KW-1185">Reference proteome</keyword>
<dbReference type="InterPro" id="IPR039424">
    <property type="entry name" value="SBP_5"/>
</dbReference>
<dbReference type="PANTHER" id="PTHR30290">
    <property type="entry name" value="PERIPLASMIC BINDING COMPONENT OF ABC TRANSPORTER"/>
    <property type="match status" value="1"/>
</dbReference>
<proteinExistence type="inferred from homology"/>
<feature type="domain" description="Solute-binding protein family 5" evidence="3">
    <location>
        <begin position="96"/>
        <end position="449"/>
    </location>
</feature>
<dbReference type="GO" id="GO:0015833">
    <property type="term" value="P:peptide transport"/>
    <property type="evidence" value="ECO:0007669"/>
    <property type="project" value="TreeGrafter"/>
</dbReference>
<evidence type="ECO:0000313" key="4">
    <source>
        <dbReference type="EMBL" id="BAF86021.1"/>
    </source>
</evidence>
<reference evidence="4 5" key="5">
    <citation type="journal article" date="2010" name="Appl. Environ. Microbiol.">
        <title>phrR-like gene praR of Azorhizobium caulinodans ORS571 is essential for symbiosis with Sesbania rostrata and is involved in expression of reb genes.</title>
        <authorList>
            <person name="Akiba N."/>
            <person name="Aono T."/>
            <person name="Toyazaki H."/>
            <person name="Sato S."/>
            <person name="Oyaizu H."/>
        </authorList>
    </citation>
    <scope>NUCLEOTIDE SEQUENCE [LARGE SCALE GENOMIC DNA]</scope>
    <source>
        <strain evidence="5">ATCC 43989 / DSM 5975 / JCM 20966 / LMG 6465 / NBRC 14845 / NCIMB 13405 / ORS 571</strain>
    </source>
</reference>
<dbReference type="FunFam" id="3.90.76.10:FF:000008">
    <property type="entry name" value="ABC transporter substrate-binding protein component"/>
    <property type="match status" value="1"/>
</dbReference>
<comment type="similarity">
    <text evidence="2">Belongs to the bacterial solute-binding protein 5 family.</text>
</comment>
<dbReference type="EMBL" id="AP009384">
    <property type="protein sequence ID" value="BAF86021.1"/>
    <property type="molecule type" value="Genomic_DNA"/>
</dbReference>
<dbReference type="HOGENOM" id="CLU_017028_7_4_5"/>
<dbReference type="GO" id="GO:0030288">
    <property type="term" value="C:outer membrane-bounded periplasmic space"/>
    <property type="evidence" value="ECO:0007669"/>
    <property type="project" value="UniProtKB-ARBA"/>
</dbReference>
<reference evidence="4 5" key="6">
    <citation type="journal article" date="2011" name="Appl. Environ. Microbiol.">
        <title>Involvement of the azorhizobial chromosome partition gene (parA) in the onset of bacteroid differentiation during Sesbania rostrata stem nodule development.</title>
        <authorList>
            <person name="Liu CT."/>
            <person name="Lee KB."/>
            <person name="Wang YS."/>
            <person name="Peng MH."/>
            <person name="Lee KT."/>
            <person name="Suzuki S."/>
            <person name="Suzuki T."/>
            <person name="Oyaizu H."/>
        </authorList>
    </citation>
    <scope>NUCLEOTIDE SEQUENCE [LARGE SCALE GENOMIC DNA]</scope>
    <source>
        <strain evidence="5">ATCC 43989 / DSM 5975 / JCM 20966 / LMG 6465 / NBRC 14845 / NCIMB 13405 / ORS 571</strain>
    </source>
</reference>
<dbReference type="AlphaFoldDB" id="A8IG24"/>
<reference evidence="5" key="2">
    <citation type="submission" date="2007-04" db="EMBL/GenBank/DDBJ databases">
        <title>Complete genome sequence of the nitrogen-fixing bacterium Azorhizobium caulinodans ORS571.</title>
        <authorList>
            <person name="Lee K.B."/>
            <person name="Backer P.D."/>
            <person name="Aono T."/>
            <person name="Liu C.T."/>
            <person name="Suzuki S."/>
            <person name="Suzuki T."/>
            <person name="Kaneko T."/>
            <person name="Yamada M."/>
            <person name="Tabata S."/>
            <person name="Kupfer D.M."/>
            <person name="Najar F.Z."/>
            <person name="Wiley G.B."/>
            <person name="Roe B."/>
            <person name="Binnewies T."/>
            <person name="Ussery D."/>
            <person name="Vereecke D."/>
            <person name="Gevers D."/>
            <person name="Holsters M."/>
            <person name="Oyaizu H."/>
        </authorList>
    </citation>
    <scope>NUCLEOTIDE SEQUENCE [LARGE SCALE GENOMIC DNA]</scope>
    <source>
        <strain evidence="5">ATCC 43989 / DSM 5975 / JCM 20966 / LMG 6465 / NBRC 14845 / NCIMB 13405 / ORS 571</strain>
    </source>
</reference>
<evidence type="ECO:0000259" key="3">
    <source>
        <dbReference type="Pfam" id="PF00496"/>
    </source>
</evidence>
<dbReference type="KEGG" id="azc:AZC_0023"/>
<dbReference type="PANTHER" id="PTHR30290:SF83">
    <property type="entry name" value="ABC TRANSPORTER SUBSTRATE-BINDING PROTEIN"/>
    <property type="match status" value="1"/>
</dbReference>
<dbReference type="CDD" id="cd08495">
    <property type="entry name" value="PBP2_NikA_DppA_OppA_like_8"/>
    <property type="match status" value="1"/>
</dbReference>
<dbReference type="GO" id="GO:0043190">
    <property type="term" value="C:ATP-binding cassette (ABC) transporter complex"/>
    <property type="evidence" value="ECO:0007669"/>
    <property type="project" value="InterPro"/>
</dbReference>
<comment type="subcellular location">
    <subcellularLocation>
        <location evidence="1">Periplasm</location>
    </subcellularLocation>
</comment>
<name>A8IG24_AZOC5</name>
<dbReference type="PIRSF" id="PIRSF002741">
    <property type="entry name" value="MppA"/>
    <property type="match status" value="1"/>
</dbReference>
<organism evidence="4 5">
    <name type="scientific">Azorhizobium caulinodans (strain ATCC 43989 / DSM 5975 / JCM 20966 / LMG 6465 / NBRC 14845 / NCIMB 13405 / ORS 571)</name>
    <dbReference type="NCBI Taxonomy" id="438753"/>
    <lineage>
        <taxon>Bacteria</taxon>
        <taxon>Pseudomonadati</taxon>
        <taxon>Pseudomonadota</taxon>
        <taxon>Alphaproteobacteria</taxon>
        <taxon>Hyphomicrobiales</taxon>
        <taxon>Xanthobacteraceae</taxon>
        <taxon>Azorhizobium</taxon>
    </lineage>
</organism>
<evidence type="ECO:0000313" key="5">
    <source>
        <dbReference type="Proteomes" id="UP000000270"/>
    </source>
</evidence>
<dbReference type="InterPro" id="IPR030678">
    <property type="entry name" value="Peptide/Ni-bd"/>
</dbReference>
<reference evidence="4 5" key="3">
    <citation type="journal article" date="2008" name="BMC Genomics">
        <title>The genome of the versatile nitrogen fixer Azorhizobium caulinodans ORS571.</title>
        <authorList>
            <person name="Lee KB."/>
            <person name="Backer P.D."/>
            <person name="Aono T."/>
            <person name="Liu CT."/>
            <person name="Suzuki S."/>
            <person name="Suzuki T."/>
            <person name="Kaneko T."/>
            <person name="Yamada M."/>
            <person name="Tabata S."/>
            <person name="Kupfer D.M."/>
            <person name="Najar F.Z."/>
            <person name="Wiley G.B."/>
            <person name="Roe B."/>
            <person name="Binnewies T.T."/>
            <person name="Ussery D.W."/>
            <person name="D'Haeze W."/>
            <person name="Herder J.D."/>
            <person name="Gevers D."/>
            <person name="Vereecke D."/>
            <person name="Holsters M."/>
            <person name="Oyaizu H."/>
        </authorList>
    </citation>
    <scope>NUCLEOTIDE SEQUENCE [LARGE SCALE GENOMIC DNA]</scope>
    <source>
        <strain evidence="5">ATCC 43989 / DSM 5975 / JCM 20966 / LMG 6465 / NBRC 14845 / NCIMB 13405 / ORS 571</strain>
    </source>
</reference>
<dbReference type="Proteomes" id="UP000000270">
    <property type="component" value="Chromosome"/>
</dbReference>
<dbReference type="STRING" id="438753.AZC_0023"/>